<dbReference type="RefSeq" id="XP_029222618.1">
    <property type="nucleotide sequence ID" value="XM_029359705.1"/>
</dbReference>
<protein>
    <recommendedName>
        <fullName evidence="6">Transmembrane protein</fullName>
    </recommendedName>
</protein>
<dbReference type="EMBL" id="NWUJ01000001">
    <property type="protein sequence ID" value="PFH38609.1"/>
    <property type="molecule type" value="Genomic_DNA"/>
</dbReference>
<organism evidence="4 5">
    <name type="scientific">Besnoitia besnoiti</name>
    <name type="common">Apicomplexan protozoan</name>
    <dbReference type="NCBI Taxonomy" id="94643"/>
    <lineage>
        <taxon>Eukaryota</taxon>
        <taxon>Sar</taxon>
        <taxon>Alveolata</taxon>
        <taxon>Apicomplexa</taxon>
        <taxon>Conoidasida</taxon>
        <taxon>Coccidia</taxon>
        <taxon>Eucoccidiorida</taxon>
        <taxon>Eimeriorina</taxon>
        <taxon>Sarcocystidae</taxon>
        <taxon>Besnoitia</taxon>
    </lineage>
</organism>
<evidence type="ECO:0000256" key="3">
    <source>
        <dbReference type="SAM" id="SignalP"/>
    </source>
</evidence>
<comment type="caution">
    <text evidence="4">The sequence shown here is derived from an EMBL/GenBank/DDBJ whole genome shotgun (WGS) entry which is preliminary data.</text>
</comment>
<accession>A0A2A9MKX3</accession>
<evidence type="ECO:0000313" key="4">
    <source>
        <dbReference type="EMBL" id="PFH38609.1"/>
    </source>
</evidence>
<feature type="signal peptide" evidence="3">
    <location>
        <begin position="1"/>
        <end position="32"/>
    </location>
</feature>
<reference evidence="4 5" key="1">
    <citation type="submission" date="2017-09" db="EMBL/GenBank/DDBJ databases">
        <title>Genome sequencing of Besnoitia besnoiti strain Bb-Ger1.</title>
        <authorList>
            <person name="Schares G."/>
            <person name="Venepally P."/>
            <person name="Lorenzi H.A."/>
        </authorList>
    </citation>
    <scope>NUCLEOTIDE SEQUENCE [LARGE SCALE GENOMIC DNA]</scope>
    <source>
        <strain evidence="4 5">Bb-Ger1</strain>
    </source>
</reference>
<name>A0A2A9MKX3_BESBE</name>
<gene>
    <name evidence="4" type="ORF">BESB_009510</name>
</gene>
<keyword evidence="2" id="KW-0472">Membrane</keyword>
<feature type="transmembrane region" description="Helical" evidence="2">
    <location>
        <begin position="203"/>
        <end position="224"/>
    </location>
</feature>
<dbReference type="OrthoDB" id="330659at2759"/>
<dbReference type="VEuPathDB" id="ToxoDB:BESB_009510"/>
<evidence type="ECO:0000256" key="2">
    <source>
        <dbReference type="SAM" id="Phobius"/>
    </source>
</evidence>
<dbReference type="KEGG" id="bbes:BESB_009510"/>
<proteinExistence type="predicted"/>
<evidence type="ECO:0008006" key="6">
    <source>
        <dbReference type="Google" id="ProtNLM"/>
    </source>
</evidence>
<keyword evidence="2" id="KW-0812">Transmembrane</keyword>
<feature type="chain" id="PRO_5013287261" description="Transmembrane protein" evidence="3">
    <location>
        <begin position="33"/>
        <end position="608"/>
    </location>
</feature>
<dbReference type="GeneID" id="40306013"/>
<keyword evidence="2" id="KW-1133">Transmembrane helix</keyword>
<feature type="region of interest" description="Disordered" evidence="1">
    <location>
        <begin position="499"/>
        <end position="570"/>
    </location>
</feature>
<dbReference type="AlphaFoldDB" id="A0A2A9MKX3"/>
<sequence>MRGASRSRHVGAGIAWLLFAAALLDGLKPSAAREPIGHRHLNLGVNPQDEGELDYVPLDPDMVDSSTSDVDDSGSVAKRFCRMINADLKQDGLNRAHVVWEAADARGMRIGMSRQESFREGLIPLITVPLFAAAGLKNRILGGTPGSHGDANLASPSAGRSPVPWDGDIFALPGSRTVGLFDAVDTGEVVKKKALSSWMSKAFSAPALAAAGAVLVGLGSWWWAAKREKSRIGLLGSGRTLMWDLTDCALLVDVERAQSLKFLYGTFVPGSARLVVDPQHQRGRLFYNERPPLVGNLLNRLRHKVIPRFEDFQLNTHRCYVRPDFERQAAATETHFASTASSAQGHLPPSHVTVGDVSFRELLDSTGKATTGLAFHLVRNPGWTPALEDSSLVVEADSLAANVNISLLAEQAAAAARGDAHAQLLLWSEEVLDSKCRVVAVFRGEVRVEVAANFATQELSIDPKTARSVRRRVHSKCLLLERQPPTLGVAFRQLTLSGGATSTSQGRDASAEEEDVVQEAHESLRESTGSGRRSRPRSLVAREESGEDTSEGGEPSDRADGEGADGALAAEAQSDAFTVFVVDFTRKPADWPALVEVRKKTPATVGAV</sequence>
<evidence type="ECO:0000256" key="1">
    <source>
        <dbReference type="SAM" id="MobiDB-lite"/>
    </source>
</evidence>
<dbReference type="Proteomes" id="UP000224006">
    <property type="component" value="Chromosome I"/>
</dbReference>
<keyword evidence="5" id="KW-1185">Reference proteome</keyword>
<keyword evidence="3" id="KW-0732">Signal</keyword>
<evidence type="ECO:0000313" key="5">
    <source>
        <dbReference type="Proteomes" id="UP000224006"/>
    </source>
</evidence>